<evidence type="ECO:0000256" key="4">
    <source>
        <dbReference type="ARBA" id="ARBA00022801"/>
    </source>
</evidence>
<dbReference type="GO" id="GO:0008233">
    <property type="term" value="F:peptidase activity"/>
    <property type="evidence" value="ECO:0007669"/>
    <property type="project" value="UniProtKB-KW"/>
</dbReference>
<keyword evidence="4 8" id="KW-0378">Hydrolase</keyword>
<accession>A0A386UMA2</accession>
<evidence type="ECO:0000256" key="7">
    <source>
        <dbReference type="ARBA" id="ARBA00023239"/>
    </source>
</evidence>
<proteinExistence type="inferred from homology"/>
<keyword evidence="5" id="KW-0190">Covalent protein-DNA linkage</keyword>
<dbReference type="PANTHER" id="PTHR13604">
    <property type="entry name" value="DC12-RELATED"/>
    <property type="match status" value="1"/>
</dbReference>
<organism evidence="9 10">
    <name type="scientific">Paracoccus yeei</name>
    <dbReference type="NCBI Taxonomy" id="147645"/>
    <lineage>
        <taxon>Bacteria</taxon>
        <taxon>Pseudomonadati</taxon>
        <taxon>Pseudomonadota</taxon>
        <taxon>Alphaproteobacteria</taxon>
        <taxon>Rhodobacterales</taxon>
        <taxon>Paracoccaceae</taxon>
        <taxon>Paracoccus</taxon>
    </lineage>
</organism>
<reference evidence="10" key="1">
    <citation type="submission" date="2018-07" db="EMBL/GenBank/DDBJ databases">
        <title>Genome Structure of the Opportunistic Pathogen Paracoccus yeei (Alphaproteobacteria) and Identification of Putative Virulence Factors.</title>
        <authorList>
            <person name="Lasek R."/>
            <person name="Szuplewska M."/>
            <person name="Mitura M."/>
            <person name="Decewicz P."/>
            <person name="Chmielowska C."/>
            <person name="Pawlot A."/>
            <person name="Sentkowska D."/>
            <person name="Czarnecki J."/>
            <person name="Bartosik D."/>
        </authorList>
    </citation>
    <scope>NUCLEOTIDE SEQUENCE [LARGE SCALE GENOMIC DNA]</scope>
    <source>
        <strain evidence="10">CCUG 32053</strain>
    </source>
</reference>
<evidence type="ECO:0000256" key="6">
    <source>
        <dbReference type="ARBA" id="ARBA00023125"/>
    </source>
</evidence>
<dbReference type="Proteomes" id="UP000272010">
    <property type="component" value="Chromosome"/>
</dbReference>
<keyword evidence="2 8" id="KW-0645">Protease</keyword>
<evidence type="ECO:0000313" key="10">
    <source>
        <dbReference type="Proteomes" id="UP000272010"/>
    </source>
</evidence>
<evidence type="ECO:0000256" key="2">
    <source>
        <dbReference type="ARBA" id="ARBA00022670"/>
    </source>
</evidence>
<protein>
    <recommendedName>
        <fullName evidence="8">Abasic site processing protein</fullName>
        <ecNumber evidence="8">3.4.-.-</ecNumber>
    </recommendedName>
</protein>
<dbReference type="Gene3D" id="3.90.1680.20">
    <property type="match status" value="2"/>
</dbReference>
<dbReference type="GO" id="GO:0016829">
    <property type="term" value="F:lyase activity"/>
    <property type="evidence" value="ECO:0007669"/>
    <property type="project" value="UniProtKB-KW"/>
</dbReference>
<dbReference type="PANTHER" id="PTHR13604:SF0">
    <property type="entry name" value="ABASIC SITE PROCESSING PROTEIN HMCES"/>
    <property type="match status" value="1"/>
</dbReference>
<dbReference type="AlphaFoldDB" id="A0A386UMA2"/>
<gene>
    <name evidence="9" type="ORF">PY32053_01623</name>
</gene>
<evidence type="ECO:0000256" key="8">
    <source>
        <dbReference type="RuleBase" id="RU364100"/>
    </source>
</evidence>
<keyword evidence="3" id="KW-0227">DNA damage</keyword>
<dbReference type="InterPro" id="IPR003738">
    <property type="entry name" value="SRAP"/>
</dbReference>
<dbReference type="GO" id="GO:0006508">
    <property type="term" value="P:proteolysis"/>
    <property type="evidence" value="ECO:0007669"/>
    <property type="project" value="UniProtKB-KW"/>
</dbReference>
<dbReference type="RefSeq" id="WP_120441642.1">
    <property type="nucleotide sequence ID" value="NZ_CAJGAB010000053.1"/>
</dbReference>
<evidence type="ECO:0000313" key="9">
    <source>
        <dbReference type="EMBL" id="AYF01250.1"/>
    </source>
</evidence>
<dbReference type="GO" id="GO:0106300">
    <property type="term" value="P:protein-DNA covalent cross-linking repair"/>
    <property type="evidence" value="ECO:0007669"/>
    <property type="project" value="InterPro"/>
</dbReference>
<evidence type="ECO:0000256" key="1">
    <source>
        <dbReference type="ARBA" id="ARBA00008136"/>
    </source>
</evidence>
<dbReference type="GO" id="GO:0003697">
    <property type="term" value="F:single-stranded DNA binding"/>
    <property type="evidence" value="ECO:0007669"/>
    <property type="project" value="InterPro"/>
</dbReference>
<evidence type="ECO:0000256" key="3">
    <source>
        <dbReference type="ARBA" id="ARBA00022763"/>
    </source>
</evidence>
<sequence>MCNLYRTKSSAAEIAGLFRARDLTGNMPWQTDVYPDRLAPIIRHGEEGPEIAQARWGMPTPPQYLPESGRDSGVTNIRNVSSPHWRRWLGAPHRCLVPVEAFSEPGPDRKPVWFEPVDGAPMMFAGIETRGWASIRKVKDGETTDDLFGFLTCRPNAEVGAIHPKAMPVILTSATDWDTWLNAPWEIAKLLQRPLPDGSLQ</sequence>
<keyword evidence="6" id="KW-0238">DNA-binding</keyword>
<name>A0A386UMA2_9RHOB</name>
<dbReference type="InterPro" id="IPR036590">
    <property type="entry name" value="SRAP-like"/>
</dbReference>
<dbReference type="EC" id="3.4.-.-" evidence="8"/>
<comment type="similarity">
    <text evidence="1 8">Belongs to the SOS response-associated peptidase family.</text>
</comment>
<evidence type="ECO:0000256" key="5">
    <source>
        <dbReference type="ARBA" id="ARBA00023124"/>
    </source>
</evidence>
<keyword evidence="7" id="KW-0456">Lyase</keyword>
<dbReference type="Pfam" id="PF02586">
    <property type="entry name" value="SRAP"/>
    <property type="match status" value="1"/>
</dbReference>
<dbReference type="SUPFAM" id="SSF143081">
    <property type="entry name" value="BB1717-like"/>
    <property type="match status" value="1"/>
</dbReference>
<dbReference type="EMBL" id="CP031078">
    <property type="protein sequence ID" value="AYF01250.1"/>
    <property type="molecule type" value="Genomic_DNA"/>
</dbReference>